<dbReference type="VEuPathDB" id="CryptoDB:Vbra_10145"/>
<feature type="compositionally biased region" description="Low complexity" evidence="6">
    <location>
        <begin position="80"/>
        <end position="92"/>
    </location>
</feature>
<feature type="active site" evidence="4">
    <location>
        <position position="728"/>
    </location>
</feature>
<keyword evidence="3" id="KW-0378">Hydrolase</keyword>
<evidence type="ECO:0000256" key="4">
    <source>
        <dbReference type="PIRSR" id="PIRSR607724-1"/>
    </source>
</evidence>
<dbReference type="Pfam" id="PF20811">
    <property type="entry name" value="PARG_cat_N"/>
    <property type="match status" value="1"/>
</dbReference>
<evidence type="ECO:0000256" key="3">
    <source>
        <dbReference type="ARBA" id="ARBA00022801"/>
    </source>
</evidence>
<evidence type="ECO:0000256" key="1">
    <source>
        <dbReference type="ARBA" id="ARBA00009545"/>
    </source>
</evidence>
<evidence type="ECO:0000256" key="2">
    <source>
        <dbReference type="ARBA" id="ARBA00012255"/>
    </source>
</evidence>
<feature type="binding site" evidence="5">
    <location>
        <position position="731"/>
    </location>
    <ligand>
        <name>substrate</name>
    </ligand>
</feature>
<evidence type="ECO:0000256" key="6">
    <source>
        <dbReference type="SAM" id="MobiDB-lite"/>
    </source>
</evidence>
<comment type="similarity">
    <text evidence="1">Belongs to the poly(ADP-ribose) glycohydrolase family.</text>
</comment>
<feature type="binding site" evidence="5">
    <location>
        <position position="745"/>
    </location>
    <ligand>
        <name>substrate</name>
    </ligand>
</feature>
<dbReference type="EC" id="3.2.1.143" evidence="2"/>
<protein>
    <recommendedName>
        <fullName evidence="2">poly(ADP-ribose) glycohydrolase</fullName>
        <ecNumber evidence="2">3.2.1.143</ecNumber>
    </recommendedName>
</protein>
<dbReference type="AlphaFoldDB" id="A0A0G4GMN4"/>
<evidence type="ECO:0000259" key="7">
    <source>
        <dbReference type="Pfam" id="PF05028"/>
    </source>
</evidence>
<evidence type="ECO:0000313" key="10">
    <source>
        <dbReference type="Proteomes" id="UP000041254"/>
    </source>
</evidence>
<evidence type="ECO:0000259" key="8">
    <source>
        <dbReference type="Pfam" id="PF20811"/>
    </source>
</evidence>
<name>A0A0G4GMN4_VITBC</name>
<organism evidence="9 10">
    <name type="scientific">Vitrella brassicaformis (strain CCMP3155)</name>
    <dbReference type="NCBI Taxonomy" id="1169540"/>
    <lineage>
        <taxon>Eukaryota</taxon>
        <taxon>Sar</taxon>
        <taxon>Alveolata</taxon>
        <taxon>Colpodellida</taxon>
        <taxon>Vitrellaceae</taxon>
        <taxon>Vitrella</taxon>
    </lineage>
</organism>
<feature type="region of interest" description="Disordered" evidence="6">
    <location>
        <begin position="76"/>
        <end position="157"/>
    </location>
</feature>
<reference evidence="9 10" key="1">
    <citation type="submission" date="2014-11" db="EMBL/GenBank/DDBJ databases">
        <authorList>
            <person name="Zhu J."/>
            <person name="Qi W."/>
            <person name="Song R."/>
        </authorList>
    </citation>
    <scope>NUCLEOTIDE SEQUENCE [LARGE SCALE GENOMIC DNA]</scope>
</reference>
<feature type="binding site" evidence="5">
    <location>
        <position position="787"/>
    </location>
    <ligand>
        <name>substrate</name>
    </ligand>
</feature>
<dbReference type="InterPro" id="IPR007724">
    <property type="entry name" value="Poly_GlycHdrlase"/>
</dbReference>
<dbReference type="Proteomes" id="UP000041254">
    <property type="component" value="Unassembled WGS sequence"/>
</dbReference>
<dbReference type="OrthoDB" id="1937899at2759"/>
<dbReference type="GO" id="GO:0006282">
    <property type="term" value="P:regulation of DNA repair"/>
    <property type="evidence" value="ECO:0007669"/>
    <property type="project" value="InterPro"/>
</dbReference>
<dbReference type="GO" id="GO:0009225">
    <property type="term" value="P:nucleotide-sugar metabolic process"/>
    <property type="evidence" value="ECO:0007669"/>
    <property type="project" value="TreeGrafter"/>
</dbReference>
<feature type="active site" evidence="4">
    <location>
        <position position="747"/>
    </location>
</feature>
<dbReference type="GO" id="GO:0005737">
    <property type="term" value="C:cytoplasm"/>
    <property type="evidence" value="ECO:0007669"/>
    <property type="project" value="TreeGrafter"/>
</dbReference>
<dbReference type="GO" id="GO:0003677">
    <property type="term" value="F:DNA binding"/>
    <property type="evidence" value="ECO:0007669"/>
    <property type="project" value="UniProtKB-KW"/>
</dbReference>
<dbReference type="GO" id="GO:0005975">
    <property type="term" value="P:carbohydrate metabolic process"/>
    <property type="evidence" value="ECO:0007669"/>
    <property type="project" value="InterPro"/>
</dbReference>
<sequence length="878" mass="95677">MAELERELRDYMANFGYPMAVNREVIRDTALQIASRLLGLNDFCASDEWIEAFMVPYQQSPPVVAAAAAANSAYCPGHPTPSTQSPSPLTPQAGNGGAAVRTPVTSSPAQSTTGAAVEQQSEHSHGRDTMSVVHSEDRRTASGDRHPKYQKNDRFPHLEDPCSVVWSRSSVKSAISDSADDTSSGKQEADADIISLSSDGVVAARVLAACSTTEQGCSDTLRGDVIPKMTAIDPSLVTVHQAYDWYTYEQNKGVSGWFSLLGPVHQGGQHYDLRRQGSGLPPAHVSSSDNLMVELLGVSSLLVSLKVLASTVPLTEQVVALLIDHQLPFITSTIQKNREAIDQREEKIFGQLGDSMRELLRKLEPHVGELDQGIKNAFHRLAEKINGGAAVASSSLGESLHGFLHSFMLIPSEKRNLLLEIVAAWTVELFTRCPPNNRHSSSREGSRQPKGRRVGCRVPGCYHANCLRTGHHYCKWCKDTDSAHFAADCHRKPGFSGEYPANTALAFLLPWPSFPFWSHYPSPQYSSPRSIQDILAHHAHDHGRAKEPTDVTRLLSTLQSAMGGRGGSFRGVEKMWTSIFIDETLPVLCDVLSKGGYSFPLRSSSNNPGSGMEKQMTARQCFALIGAGFLCLHKHDDPGSLNFDRLFDNSTPSGMAKLQCFINYLDTMARAIKENKSTETDRVVIFQALHSPAAGLQEWSESTATLVDVRFVEGTQASIFDSEGIRGDFANEDIGGGTLGNGAVQEEILFSIEPECLVARYLFPRAMQPTEAFMIVGSKTFSRTSGYGRETLRFAGPVLDTATTRHVDGHPVLNKYIVAFDAVNFGKHGGDQQYDETCVLRELNKAHTAFHCNGLTVVSGMPFATGNWGCGVFGGDPQ</sequence>
<feature type="compositionally biased region" description="Polar residues" evidence="6">
    <location>
        <begin position="103"/>
        <end position="114"/>
    </location>
</feature>
<proteinExistence type="inferred from homology"/>
<dbReference type="STRING" id="1169540.A0A0G4GMN4"/>
<dbReference type="PANTHER" id="PTHR12837">
    <property type="entry name" value="POLY ADP-RIBOSE GLYCOHYDROLASE"/>
    <property type="match status" value="1"/>
</dbReference>
<gene>
    <name evidence="9" type="ORF">Vbra_10145</name>
</gene>
<dbReference type="InterPro" id="IPR046372">
    <property type="entry name" value="PARG_cat_C"/>
</dbReference>
<feature type="compositionally biased region" description="Basic and acidic residues" evidence="6">
    <location>
        <begin position="120"/>
        <end position="157"/>
    </location>
</feature>
<dbReference type="GO" id="GO:0005634">
    <property type="term" value="C:nucleus"/>
    <property type="evidence" value="ECO:0007669"/>
    <property type="project" value="TreeGrafter"/>
</dbReference>
<dbReference type="InterPro" id="IPR048362">
    <property type="entry name" value="PARG_helical"/>
</dbReference>
<dbReference type="PhylomeDB" id="A0A0G4GMN4"/>
<accession>A0A0G4GMN4</accession>
<dbReference type="InParanoid" id="A0A0G4GMN4"/>
<keyword evidence="10" id="KW-1185">Reference proteome</keyword>
<dbReference type="GO" id="GO:1990966">
    <property type="term" value="P:ATP generation from poly-ADP-D-ribose"/>
    <property type="evidence" value="ECO:0007669"/>
    <property type="project" value="TreeGrafter"/>
</dbReference>
<feature type="domain" description="PARG helical" evidence="8">
    <location>
        <begin position="580"/>
        <end position="686"/>
    </location>
</feature>
<dbReference type="PANTHER" id="PTHR12837:SF0">
    <property type="entry name" value="POLY(ADP-RIBOSE) GLYCOHYDROLASE"/>
    <property type="match status" value="1"/>
</dbReference>
<feature type="domain" description="PARG catalytic Macro" evidence="7">
    <location>
        <begin position="697"/>
        <end position="878"/>
    </location>
</feature>
<evidence type="ECO:0000256" key="5">
    <source>
        <dbReference type="PIRSR" id="PIRSR607724-2"/>
    </source>
</evidence>
<feature type="active site" evidence="4">
    <location>
        <position position="746"/>
    </location>
</feature>
<dbReference type="GO" id="GO:0004649">
    <property type="term" value="F:poly(ADP-ribose) glycohydrolase activity"/>
    <property type="evidence" value="ECO:0007669"/>
    <property type="project" value="UniProtKB-EC"/>
</dbReference>
<dbReference type="EMBL" id="CDMY01000718">
    <property type="protein sequence ID" value="CEM31390.1"/>
    <property type="molecule type" value="Genomic_DNA"/>
</dbReference>
<dbReference type="Pfam" id="PF05028">
    <property type="entry name" value="PARG_cat_C"/>
    <property type="match status" value="1"/>
</dbReference>
<evidence type="ECO:0000313" key="9">
    <source>
        <dbReference type="EMBL" id="CEM31390.1"/>
    </source>
</evidence>